<dbReference type="OrthoDB" id="6330931at2"/>
<reference evidence="1 2" key="1">
    <citation type="submission" date="2015-04" db="EMBL/GenBank/DDBJ databases">
        <title>Draft Genome Sequence of the Novel Agar-Digesting Marine Bacterium Q1.</title>
        <authorList>
            <person name="Li Y."/>
            <person name="Li D."/>
            <person name="Chen G."/>
            <person name="Du Z."/>
        </authorList>
    </citation>
    <scope>NUCLEOTIDE SEQUENCE [LARGE SCALE GENOMIC DNA]</scope>
    <source>
        <strain evidence="1 2">Q1</strain>
    </source>
</reference>
<organism evidence="1 2">
    <name type="scientific">Catenovulum maritimum</name>
    <dbReference type="NCBI Taxonomy" id="1513271"/>
    <lineage>
        <taxon>Bacteria</taxon>
        <taxon>Pseudomonadati</taxon>
        <taxon>Pseudomonadota</taxon>
        <taxon>Gammaproteobacteria</taxon>
        <taxon>Alteromonadales</taxon>
        <taxon>Alteromonadaceae</taxon>
        <taxon>Catenovulum</taxon>
    </lineage>
</organism>
<gene>
    <name evidence="1" type="ORF">XM47_16500</name>
</gene>
<accession>A0A0J8GME6</accession>
<dbReference type="EMBL" id="LAZL01000034">
    <property type="protein sequence ID" value="KMT63997.1"/>
    <property type="molecule type" value="Genomic_DNA"/>
</dbReference>
<evidence type="ECO:0000313" key="2">
    <source>
        <dbReference type="Proteomes" id="UP000037600"/>
    </source>
</evidence>
<comment type="caution">
    <text evidence="1">The sequence shown here is derived from an EMBL/GenBank/DDBJ whole genome shotgun (WGS) entry which is preliminary data.</text>
</comment>
<keyword evidence="2" id="KW-1185">Reference proteome</keyword>
<dbReference type="RefSeq" id="WP_048695004.1">
    <property type="nucleotide sequence ID" value="NZ_KQ130505.1"/>
</dbReference>
<protein>
    <submittedName>
        <fullName evidence="1">Uncharacterized protein</fullName>
    </submittedName>
</protein>
<evidence type="ECO:0000313" key="1">
    <source>
        <dbReference type="EMBL" id="KMT63997.1"/>
    </source>
</evidence>
<proteinExistence type="predicted"/>
<name>A0A0J8GME6_9ALTE</name>
<sequence length="156" mass="17453">MLFVGIIALLCLLVLFFGFKAESLKKEINQVVGRLNNASNSSKFQAEILSAVAIEQEKTLKTRIGLIKQTKGDIPVVKVTEAIVSCYSFVLNDIATNGYTAKQSIERNINRNSDLSLEELHNFIVEQDNHIKQAWSQNTYQGYLNLCDSLLTLANE</sequence>
<dbReference type="STRING" id="1513271.XM47_16500"/>
<dbReference type="AlphaFoldDB" id="A0A0J8GME6"/>
<dbReference type="Proteomes" id="UP000037600">
    <property type="component" value="Unassembled WGS sequence"/>
</dbReference>